<dbReference type="GO" id="GO:0009307">
    <property type="term" value="P:DNA restriction-modification system"/>
    <property type="evidence" value="ECO:0007669"/>
    <property type="project" value="InterPro"/>
</dbReference>
<keyword evidence="2" id="KW-0812">Transmembrane</keyword>
<dbReference type="GO" id="GO:0003677">
    <property type="term" value="F:DNA binding"/>
    <property type="evidence" value="ECO:0007669"/>
    <property type="project" value="InterPro"/>
</dbReference>
<dbReference type="eggNOG" id="COG1787">
    <property type="taxonomic scope" value="Bacteria"/>
</dbReference>
<dbReference type="RefSeq" id="WP_036193332.1">
    <property type="nucleotide sequence ID" value="NZ_AVPS01000004.1"/>
</dbReference>
<dbReference type="InterPro" id="IPR011335">
    <property type="entry name" value="Restrct_endonuc-II-like"/>
</dbReference>
<feature type="region of interest" description="Disordered" evidence="1">
    <location>
        <begin position="199"/>
        <end position="231"/>
    </location>
</feature>
<dbReference type="OrthoDB" id="5965220at2"/>
<evidence type="ECO:0000259" key="3">
    <source>
        <dbReference type="Pfam" id="PF04471"/>
    </source>
</evidence>
<feature type="transmembrane region" description="Helical" evidence="2">
    <location>
        <begin position="177"/>
        <end position="199"/>
    </location>
</feature>
<evidence type="ECO:0000256" key="2">
    <source>
        <dbReference type="SAM" id="Phobius"/>
    </source>
</evidence>
<keyword evidence="2" id="KW-1133">Transmembrane helix</keyword>
<dbReference type="AlphaFoldDB" id="A0A0A0ESF7"/>
<dbReference type="InterPro" id="IPR007560">
    <property type="entry name" value="Restrct_endonuc_IV_Mrr"/>
</dbReference>
<dbReference type="GO" id="GO:0004519">
    <property type="term" value="F:endonuclease activity"/>
    <property type="evidence" value="ECO:0007669"/>
    <property type="project" value="InterPro"/>
</dbReference>
<dbReference type="SUPFAM" id="SSF52980">
    <property type="entry name" value="Restriction endonuclease-like"/>
    <property type="match status" value="1"/>
</dbReference>
<reference evidence="4 5" key="1">
    <citation type="submission" date="2013-08" db="EMBL/GenBank/DDBJ databases">
        <title>Genome sequencing of Lysobacter.</title>
        <authorList>
            <person name="Zhang S."/>
            <person name="Wang G."/>
        </authorList>
    </citation>
    <scope>NUCLEOTIDE SEQUENCE [LARGE SCALE GENOMIC DNA]</scope>
    <source>
        <strain evidence="4 5">Ko07</strain>
    </source>
</reference>
<accession>A0A0A0ESF7</accession>
<keyword evidence="2" id="KW-0472">Membrane</keyword>
<feature type="domain" description="Restriction endonuclease type IV Mrr" evidence="3">
    <location>
        <begin position="43"/>
        <end position="150"/>
    </location>
</feature>
<dbReference type="EMBL" id="AVPS01000004">
    <property type="protein sequence ID" value="KGM52107.1"/>
    <property type="molecule type" value="Genomic_DNA"/>
</dbReference>
<dbReference type="STRING" id="1122185.N792_07185"/>
<organism evidence="4 5">
    <name type="scientific">Lysobacter concretionis Ko07 = DSM 16239</name>
    <dbReference type="NCBI Taxonomy" id="1122185"/>
    <lineage>
        <taxon>Bacteria</taxon>
        <taxon>Pseudomonadati</taxon>
        <taxon>Pseudomonadota</taxon>
        <taxon>Gammaproteobacteria</taxon>
        <taxon>Lysobacterales</taxon>
        <taxon>Lysobacteraceae</taxon>
        <taxon>Novilysobacter</taxon>
    </lineage>
</organism>
<name>A0A0A0ESF7_9GAMM</name>
<sequence>MPSASFLTTALLIAVVLGGIASAWLWLVYNQNQVTAGGLRALAAMRWRESSRFIIEALEDQGFTASRLSPDADRGQNADLLLNRGDQTWLLSCKQGVDYRVDASMVDHLSRAVRDSAASGGILATLGRIQADARKHHQGIELIDGATLWPLISPLLPPSLHRELVSRARTRTVRATVAAWLLALVAGVGVAAALAGWGAPSQAPGTSRSTVSPPSAVAAPGASRQPTPAGSLPLALSEEEQREDIVRAVSALPGIQLASWATRSTLLVQVQADASQQQVDAVCAALKRHETLSSSRVQLQPPPDSDVPVRFLQCAPY</sequence>
<protein>
    <recommendedName>
        <fullName evidence="3">Restriction endonuclease type IV Mrr domain-containing protein</fullName>
    </recommendedName>
</protein>
<comment type="caution">
    <text evidence="4">The sequence shown here is derived from an EMBL/GenBank/DDBJ whole genome shotgun (WGS) entry which is preliminary data.</text>
</comment>
<evidence type="ECO:0000313" key="4">
    <source>
        <dbReference type="EMBL" id="KGM52107.1"/>
    </source>
</evidence>
<dbReference type="Pfam" id="PF04471">
    <property type="entry name" value="Mrr_cat"/>
    <property type="match status" value="1"/>
</dbReference>
<feature type="compositionally biased region" description="Low complexity" evidence="1">
    <location>
        <begin position="206"/>
        <end position="224"/>
    </location>
</feature>
<evidence type="ECO:0000313" key="5">
    <source>
        <dbReference type="Proteomes" id="UP000030017"/>
    </source>
</evidence>
<gene>
    <name evidence="4" type="ORF">N792_07185</name>
</gene>
<dbReference type="Proteomes" id="UP000030017">
    <property type="component" value="Unassembled WGS sequence"/>
</dbReference>
<proteinExistence type="predicted"/>
<feature type="transmembrane region" description="Helical" evidence="2">
    <location>
        <begin position="6"/>
        <end position="29"/>
    </location>
</feature>
<keyword evidence="5" id="KW-1185">Reference proteome</keyword>
<evidence type="ECO:0000256" key="1">
    <source>
        <dbReference type="SAM" id="MobiDB-lite"/>
    </source>
</evidence>